<organism evidence="1 2">
    <name type="scientific">Pleurodeles waltl</name>
    <name type="common">Iberian ribbed newt</name>
    <dbReference type="NCBI Taxonomy" id="8319"/>
    <lineage>
        <taxon>Eukaryota</taxon>
        <taxon>Metazoa</taxon>
        <taxon>Chordata</taxon>
        <taxon>Craniata</taxon>
        <taxon>Vertebrata</taxon>
        <taxon>Euteleostomi</taxon>
        <taxon>Amphibia</taxon>
        <taxon>Batrachia</taxon>
        <taxon>Caudata</taxon>
        <taxon>Salamandroidea</taxon>
        <taxon>Salamandridae</taxon>
        <taxon>Pleurodelinae</taxon>
        <taxon>Pleurodeles</taxon>
    </lineage>
</organism>
<reference evidence="1" key="1">
    <citation type="journal article" date="2022" name="bioRxiv">
        <title>Sequencing and chromosome-scale assembly of the giantPleurodeles waltlgenome.</title>
        <authorList>
            <person name="Brown T."/>
            <person name="Elewa A."/>
            <person name="Iarovenko S."/>
            <person name="Subramanian E."/>
            <person name="Araus A.J."/>
            <person name="Petzold A."/>
            <person name="Susuki M."/>
            <person name="Suzuki K.-i.T."/>
            <person name="Hayashi T."/>
            <person name="Toyoda A."/>
            <person name="Oliveira C."/>
            <person name="Osipova E."/>
            <person name="Leigh N.D."/>
            <person name="Simon A."/>
            <person name="Yun M.H."/>
        </authorList>
    </citation>
    <scope>NUCLEOTIDE SEQUENCE</scope>
    <source>
        <strain evidence="1">20211129_DDA</strain>
        <tissue evidence="1">Liver</tissue>
    </source>
</reference>
<protein>
    <submittedName>
        <fullName evidence="1">Uncharacterized protein</fullName>
    </submittedName>
</protein>
<gene>
    <name evidence="1" type="ORF">NDU88_004803</name>
</gene>
<name>A0AAV7TA62_PLEWA</name>
<keyword evidence="2" id="KW-1185">Reference proteome</keyword>
<dbReference type="AlphaFoldDB" id="A0AAV7TA62"/>
<proteinExistence type="predicted"/>
<sequence length="109" mass="12318">MDAEVEVKSDDFHVVACTTLDEKECISEEEWKEAVNQDKVLQELIGRLSRGWPKSELVRTAMAPRPDDLPPEVLESSLSELGIGWAFGTLKRPDIFLLQIPLSQNVRLI</sequence>
<evidence type="ECO:0000313" key="2">
    <source>
        <dbReference type="Proteomes" id="UP001066276"/>
    </source>
</evidence>
<evidence type="ECO:0000313" key="1">
    <source>
        <dbReference type="EMBL" id="KAJ1172961.1"/>
    </source>
</evidence>
<dbReference type="EMBL" id="JANPWB010000007">
    <property type="protein sequence ID" value="KAJ1172961.1"/>
    <property type="molecule type" value="Genomic_DNA"/>
</dbReference>
<accession>A0AAV7TA62</accession>
<comment type="caution">
    <text evidence="1">The sequence shown here is derived from an EMBL/GenBank/DDBJ whole genome shotgun (WGS) entry which is preliminary data.</text>
</comment>
<dbReference type="Proteomes" id="UP001066276">
    <property type="component" value="Chromosome 4_1"/>
</dbReference>